<gene>
    <name evidence="5" type="ORF">K8V01_05565</name>
</gene>
<dbReference type="Gene3D" id="3.30.70.20">
    <property type="match status" value="1"/>
</dbReference>
<dbReference type="PROSITE" id="PS51379">
    <property type="entry name" value="4FE4S_FER_2"/>
    <property type="match status" value="2"/>
</dbReference>
<organism evidence="5 6">
    <name type="scientific">Pseudoflavonifractor capillosus</name>
    <dbReference type="NCBI Taxonomy" id="106588"/>
    <lineage>
        <taxon>Bacteria</taxon>
        <taxon>Bacillati</taxon>
        <taxon>Bacillota</taxon>
        <taxon>Clostridia</taxon>
        <taxon>Eubacteriales</taxon>
        <taxon>Oscillospiraceae</taxon>
        <taxon>Pseudoflavonifractor</taxon>
    </lineage>
</organism>
<evidence type="ECO:0000259" key="4">
    <source>
        <dbReference type="PROSITE" id="PS51379"/>
    </source>
</evidence>
<keyword evidence="2" id="KW-0408">Iron</keyword>
<dbReference type="AlphaFoldDB" id="A0A921MLA6"/>
<evidence type="ECO:0000313" key="5">
    <source>
        <dbReference type="EMBL" id="HJG86474.1"/>
    </source>
</evidence>
<sequence>MVIVNLEACKGCMICEKNCPLDAVHVVERKAVVDAEKCCECGVCTRVCKFGAISKPAEMSENCAICSHCSVQCRVPLGHTGACKRYTNVGGELVRNRKLEMTPSSEVVYPDKRLEGPIITAVGAGTNYPCIRPAPHIVSDVRDGVEVVTVVTEAPLSYSAVVVKLDTNTYIGEEGDPVYRDGKLVGMVNTEEYGSKMIAVGGANKLTGPDGFIVARTITELANGEQVELSVNKKIKVVVQQGKPPIINGVQESKMRIGCGSATVGLFAKKMKEAVDECIVIDHHVVGLFTEHLAGADVGMEWSGVIPNARKSSRGRYFGEHGTGIGGTTIETPRDAIKSVDMTRAHAGMQILVLNTTGEIRALFEVQADGDVKEIPMTDKATALADDIMNNCEQSLTSVMYTGGTGGSARGGVCSKPLAITKAVHEGKAVLTIGGAPTYILPGGGIDFIVDAGKMVRHGVTWVPTPATVAPVEYTMTKADYDAIGGHMNCVKPIDELRKEIGE</sequence>
<evidence type="ECO:0000313" key="6">
    <source>
        <dbReference type="Proteomes" id="UP000760668"/>
    </source>
</evidence>
<feature type="domain" description="4Fe-4S ferredoxin-type" evidence="4">
    <location>
        <begin position="1"/>
        <end position="28"/>
    </location>
</feature>
<dbReference type="RefSeq" id="WP_295369197.1">
    <property type="nucleotide sequence ID" value="NZ_DYUC01000051.1"/>
</dbReference>
<dbReference type="GO" id="GO:0046872">
    <property type="term" value="F:metal ion binding"/>
    <property type="evidence" value="ECO:0007669"/>
    <property type="project" value="UniProtKB-KW"/>
</dbReference>
<comment type="caution">
    <text evidence="5">The sequence shown here is derived from an EMBL/GenBank/DDBJ whole genome shotgun (WGS) entry which is preliminary data.</text>
</comment>
<dbReference type="GO" id="GO:0051536">
    <property type="term" value="F:iron-sulfur cluster binding"/>
    <property type="evidence" value="ECO:0007669"/>
    <property type="project" value="UniProtKB-KW"/>
</dbReference>
<dbReference type="InterPro" id="IPR017896">
    <property type="entry name" value="4Fe4S_Fe-S-bd"/>
</dbReference>
<keyword evidence="1" id="KW-0479">Metal-binding</keyword>
<evidence type="ECO:0000256" key="2">
    <source>
        <dbReference type="ARBA" id="ARBA00023004"/>
    </source>
</evidence>
<accession>A0A921MLA6</accession>
<reference evidence="5" key="2">
    <citation type="submission" date="2021-09" db="EMBL/GenBank/DDBJ databases">
        <authorList>
            <person name="Gilroy R."/>
        </authorList>
    </citation>
    <scope>NUCLEOTIDE SEQUENCE</scope>
    <source>
        <strain evidence="5">CHK179-5677</strain>
    </source>
</reference>
<dbReference type="SUPFAM" id="SSF54862">
    <property type="entry name" value="4Fe-4S ferredoxins"/>
    <property type="match status" value="1"/>
</dbReference>
<dbReference type="Proteomes" id="UP000760668">
    <property type="component" value="Unassembled WGS sequence"/>
</dbReference>
<evidence type="ECO:0000256" key="3">
    <source>
        <dbReference type="ARBA" id="ARBA00023014"/>
    </source>
</evidence>
<dbReference type="InterPro" id="IPR017900">
    <property type="entry name" value="4Fe4S_Fe_S_CS"/>
</dbReference>
<proteinExistence type="predicted"/>
<keyword evidence="3" id="KW-0411">Iron-sulfur</keyword>
<evidence type="ECO:0000256" key="1">
    <source>
        <dbReference type="ARBA" id="ARBA00022723"/>
    </source>
</evidence>
<feature type="domain" description="4Fe-4S ferredoxin-type" evidence="4">
    <location>
        <begin position="29"/>
        <end position="58"/>
    </location>
</feature>
<dbReference type="Pfam" id="PF00037">
    <property type="entry name" value="Fer4"/>
    <property type="match status" value="1"/>
</dbReference>
<name>A0A921MLA6_9FIRM</name>
<protein>
    <submittedName>
        <fullName evidence="5">4Fe-4S binding protein</fullName>
    </submittedName>
</protein>
<dbReference type="EMBL" id="DYUC01000051">
    <property type="protein sequence ID" value="HJG86474.1"/>
    <property type="molecule type" value="Genomic_DNA"/>
</dbReference>
<reference evidence="5" key="1">
    <citation type="journal article" date="2021" name="PeerJ">
        <title>Extensive microbial diversity within the chicken gut microbiome revealed by metagenomics and culture.</title>
        <authorList>
            <person name="Gilroy R."/>
            <person name="Ravi A."/>
            <person name="Getino M."/>
            <person name="Pursley I."/>
            <person name="Horton D.L."/>
            <person name="Alikhan N.F."/>
            <person name="Baker D."/>
            <person name="Gharbi K."/>
            <person name="Hall N."/>
            <person name="Watson M."/>
            <person name="Adriaenssens E.M."/>
            <person name="Foster-Nyarko E."/>
            <person name="Jarju S."/>
            <person name="Secka A."/>
            <person name="Antonio M."/>
            <person name="Oren A."/>
            <person name="Chaudhuri R.R."/>
            <person name="La Ragione R."/>
            <person name="Hildebrand F."/>
            <person name="Pallen M.J."/>
        </authorList>
    </citation>
    <scope>NUCLEOTIDE SEQUENCE</scope>
    <source>
        <strain evidence="5">CHK179-5677</strain>
    </source>
</reference>
<dbReference type="PROSITE" id="PS00198">
    <property type="entry name" value="4FE4S_FER_1"/>
    <property type="match status" value="1"/>
</dbReference>